<protein>
    <submittedName>
        <fullName evidence="2">Uncharacterized protein</fullName>
    </submittedName>
</protein>
<reference evidence="2" key="1">
    <citation type="submission" date="2021-02" db="EMBL/GenBank/DDBJ databases">
        <title>First Annotated Genome of the Yellow-green Alga Tribonema minus.</title>
        <authorList>
            <person name="Mahan K.M."/>
        </authorList>
    </citation>
    <scope>NUCLEOTIDE SEQUENCE</scope>
    <source>
        <strain evidence="2">UTEX B ZZ1240</strain>
    </source>
</reference>
<dbReference type="InterPro" id="IPR018971">
    <property type="entry name" value="DUF1997"/>
</dbReference>
<dbReference type="EMBL" id="JAFCMP010000390">
    <property type="protein sequence ID" value="KAG5180522.1"/>
    <property type="molecule type" value="Genomic_DNA"/>
</dbReference>
<gene>
    <name evidence="2" type="ORF">JKP88DRAFT_263944</name>
</gene>
<dbReference type="Proteomes" id="UP000664859">
    <property type="component" value="Unassembled WGS sequence"/>
</dbReference>
<feature type="chain" id="PRO_5032841608" evidence="1">
    <location>
        <begin position="19"/>
        <end position="237"/>
    </location>
</feature>
<accession>A0A836CCG5</accession>
<sequence>MPAARLTALLLVFQLSHGFTASPATPGRRAGIAASANSKKRVREGTRGLLAYLSLPPTQYSVLDPRQIKRVGADTFKCEPGTLNFFGNAVSPVLLLQVRVEEGRGRVEIHVVSVELEGSPAIRSASDSFTCECATVVTCGDPERGGRRALRSSVSLRIEVAVPRENWLPLGALTRGGTFILQRCMDLFLPQFVRYLARDYARWAEGDDARAPVIDDDGLSEQQQGEWAAESFDCSAL</sequence>
<feature type="signal peptide" evidence="1">
    <location>
        <begin position="1"/>
        <end position="18"/>
    </location>
</feature>
<dbReference type="OrthoDB" id="426136at2759"/>
<dbReference type="AlphaFoldDB" id="A0A836CCG5"/>
<comment type="caution">
    <text evidence="2">The sequence shown here is derived from an EMBL/GenBank/DDBJ whole genome shotgun (WGS) entry which is preliminary data.</text>
</comment>
<proteinExistence type="predicted"/>
<dbReference type="PANTHER" id="PTHR34131">
    <property type="entry name" value="(RAP ANNOTATION RELEASE2) GALACTOSE-BINDING LIKE DOMAIN CONTAINING PROTEIN"/>
    <property type="match status" value="1"/>
</dbReference>
<name>A0A836CCG5_9STRA</name>
<organism evidence="2 3">
    <name type="scientific">Tribonema minus</name>
    <dbReference type="NCBI Taxonomy" id="303371"/>
    <lineage>
        <taxon>Eukaryota</taxon>
        <taxon>Sar</taxon>
        <taxon>Stramenopiles</taxon>
        <taxon>Ochrophyta</taxon>
        <taxon>PX clade</taxon>
        <taxon>Xanthophyceae</taxon>
        <taxon>Tribonematales</taxon>
        <taxon>Tribonemataceae</taxon>
        <taxon>Tribonema</taxon>
    </lineage>
</organism>
<dbReference type="PANTHER" id="PTHR34131:SF3">
    <property type="entry name" value="(RAP ANNOTATION RELEASE2) GALACTOSE-BINDING LIKE DOMAIN CONTAINING PROTEIN"/>
    <property type="match status" value="1"/>
</dbReference>
<evidence type="ECO:0000313" key="2">
    <source>
        <dbReference type="EMBL" id="KAG5180522.1"/>
    </source>
</evidence>
<keyword evidence="1" id="KW-0732">Signal</keyword>
<dbReference type="Pfam" id="PF09366">
    <property type="entry name" value="DUF1997"/>
    <property type="match status" value="1"/>
</dbReference>
<evidence type="ECO:0000256" key="1">
    <source>
        <dbReference type="SAM" id="SignalP"/>
    </source>
</evidence>
<evidence type="ECO:0000313" key="3">
    <source>
        <dbReference type="Proteomes" id="UP000664859"/>
    </source>
</evidence>
<keyword evidence="3" id="KW-1185">Reference proteome</keyword>